<keyword evidence="1" id="KW-0812">Transmembrane</keyword>
<dbReference type="Proteomes" id="UP000708208">
    <property type="component" value="Unassembled WGS sequence"/>
</dbReference>
<comment type="caution">
    <text evidence="2">The sequence shown here is derived from an EMBL/GenBank/DDBJ whole genome shotgun (WGS) entry which is preliminary data.</text>
</comment>
<gene>
    <name evidence="2" type="ORF">AFUS01_LOCUS3431</name>
</gene>
<proteinExistence type="predicted"/>
<accession>A0A8J2JBW6</accession>
<evidence type="ECO:0000313" key="2">
    <source>
        <dbReference type="EMBL" id="CAG7689938.1"/>
    </source>
</evidence>
<keyword evidence="1" id="KW-0472">Membrane</keyword>
<keyword evidence="1" id="KW-1133">Transmembrane helix</keyword>
<protein>
    <submittedName>
        <fullName evidence="2">Uncharacterized protein</fullName>
    </submittedName>
</protein>
<evidence type="ECO:0000313" key="3">
    <source>
        <dbReference type="Proteomes" id="UP000708208"/>
    </source>
</evidence>
<name>A0A8J2JBW6_9HEXA</name>
<evidence type="ECO:0000256" key="1">
    <source>
        <dbReference type="SAM" id="Phobius"/>
    </source>
</evidence>
<reference evidence="2" key="1">
    <citation type="submission" date="2021-06" db="EMBL/GenBank/DDBJ databases">
        <authorList>
            <person name="Hodson N. C."/>
            <person name="Mongue J. A."/>
            <person name="Jaron S. K."/>
        </authorList>
    </citation>
    <scope>NUCLEOTIDE SEQUENCE</scope>
</reference>
<keyword evidence="3" id="KW-1185">Reference proteome</keyword>
<dbReference type="AlphaFoldDB" id="A0A8J2JBW6"/>
<feature type="transmembrane region" description="Helical" evidence="1">
    <location>
        <begin position="43"/>
        <end position="60"/>
    </location>
</feature>
<dbReference type="EMBL" id="CAJVCH010020697">
    <property type="protein sequence ID" value="CAG7689938.1"/>
    <property type="molecule type" value="Genomic_DNA"/>
</dbReference>
<sequence length="146" mass="16646">MGSFLLVAPPRGHHYKLHLGHGFIQAYVIFQDDRLKAVKCSRFWLRFCWLLLIIFGLKVYRDYSGFLTILYALAVVLYRGVSMYFVHCFAVELEFAELLDPNPSNATGPSLAHYNVRPGSSGEVSGEFKEAPVYEQPMAVFDVHRV</sequence>
<feature type="transmembrane region" description="Helical" evidence="1">
    <location>
        <begin position="66"/>
        <end position="86"/>
    </location>
</feature>
<organism evidence="2 3">
    <name type="scientific">Allacma fusca</name>
    <dbReference type="NCBI Taxonomy" id="39272"/>
    <lineage>
        <taxon>Eukaryota</taxon>
        <taxon>Metazoa</taxon>
        <taxon>Ecdysozoa</taxon>
        <taxon>Arthropoda</taxon>
        <taxon>Hexapoda</taxon>
        <taxon>Collembola</taxon>
        <taxon>Symphypleona</taxon>
        <taxon>Sminthuridae</taxon>
        <taxon>Allacma</taxon>
    </lineage>
</organism>